<dbReference type="InterPro" id="IPR001128">
    <property type="entry name" value="Cyt_P450"/>
</dbReference>
<evidence type="ECO:0000256" key="7">
    <source>
        <dbReference type="PIRSR" id="PIRSR602401-1"/>
    </source>
</evidence>
<dbReference type="InterPro" id="IPR002401">
    <property type="entry name" value="Cyt_P450_E_grp-I"/>
</dbReference>
<protein>
    <recommendedName>
        <fullName evidence="11">Cytochrome P450</fullName>
    </recommendedName>
</protein>
<dbReference type="InterPro" id="IPR036396">
    <property type="entry name" value="Cyt_P450_sf"/>
</dbReference>
<comment type="caution">
    <text evidence="9">The sequence shown here is derived from an EMBL/GenBank/DDBJ whole genome shotgun (WGS) entry which is preliminary data.</text>
</comment>
<dbReference type="PRINTS" id="PR00463">
    <property type="entry name" value="EP450I"/>
</dbReference>
<dbReference type="PANTHER" id="PTHR24291">
    <property type="entry name" value="CYTOCHROME P450 FAMILY 4"/>
    <property type="match status" value="1"/>
</dbReference>
<dbReference type="EMBL" id="SGPK01000194">
    <property type="protein sequence ID" value="THH06465.1"/>
    <property type="molecule type" value="Genomic_DNA"/>
</dbReference>
<dbReference type="GO" id="GO:0004497">
    <property type="term" value="F:monooxygenase activity"/>
    <property type="evidence" value="ECO:0007669"/>
    <property type="project" value="UniProtKB-KW"/>
</dbReference>
<evidence type="ECO:0008006" key="11">
    <source>
        <dbReference type="Google" id="ProtNLM"/>
    </source>
</evidence>
<keyword evidence="3 7" id="KW-0479">Metal-binding</keyword>
<reference evidence="9 10" key="1">
    <citation type="submission" date="2019-02" db="EMBL/GenBank/DDBJ databases">
        <title>Genome sequencing of the rare red list fungi Phellinidium pouzarii.</title>
        <authorList>
            <person name="Buettner E."/>
            <person name="Kellner H."/>
        </authorList>
    </citation>
    <scope>NUCLEOTIDE SEQUENCE [LARGE SCALE GENOMIC DNA]</scope>
    <source>
        <strain evidence="9 10">DSM 108285</strain>
    </source>
</reference>
<comment type="cofactor">
    <cofactor evidence="7">
        <name>heme</name>
        <dbReference type="ChEBI" id="CHEBI:30413"/>
    </cofactor>
</comment>
<evidence type="ECO:0000313" key="9">
    <source>
        <dbReference type="EMBL" id="THH06465.1"/>
    </source>
</evidence>
<evidence type="ECO:0000256" key="8">
    <source>
        <dbReference type="RuleBase" id="RU000461"/>
    </source>
</evidence>
<dbReference type="GO" id="GO:0016705">
    <property type="term" value="F:oxidoreductase activity, acting on paired donors, with incorporation or reduction of molecular oxygen"/>
    <property type="evidence" value="ECO:0007669"/>
    <property type="project" value="InterPro"/>
</dbReference>
<evidence type="ECO:0000256" key="2">
    <source>
        <dbReference type="ARBA" id="ARBA00022617"/>
    </source>
</evidence>
<evidence type="ECO:0000256" key="4">
    <source>
        <dbReference type="ARBA" id="ARBA00023002"/>
    </source>
</evidence>
<proteinExistence type="inferred from homology"/>
<dbReference type="SUPFAM" id="SSF48264">
    <property type="entry name" value="Cytochrome P450"/>
    <property type="match status" value="1"/>
</dbReference>
<keyword evidence="6 8" id="KW-0503">Monooxygenase</keyword>
<dbReference type="Gene3D" id="1.10.630.10">
    <property type="entry name" value="Cytochrome P450"/>
    <property type="match status" value="1"/>
</dbReference>
<evidence type="ECO:0000256" key="3">
    <source>
        <dbReference type="ARBA" id="ARBA00022723"/>
    </source>
</evidence>
<accession>A0A4S4L526</accession>
<dbReference type="Pfam" id="PF00067">
    <property type="entry name" value="p450"/>
    <property type="match status" value="1"/>
</dbReference>
<dbReference type="InterPro" id="IPR050196">
    <property type="entry name" value="Cytochrome_P450_Monoox"/>
</dbReference>
<feature type="binding site" description="axial binding residue" evidence="7">
    <location>
        <position position="310"/>
    </location>
    <ligand>
        <name>heme</name>
        <dbReference type="ChEBI" id="CHEBI:30413"/>
    </ligand>
    <ligandPart>
        <name>Fe</name>
        <dbReference type="ChEBI" id="CHEBI:18248"/>
    </ligandPart>
</feature>
<sequence>MVWEEAVRVTLDLIDNVWKNKAEVTTDNAVDITLPLALFVIGSAGFGRKISFEGDLNIPVGHTMSFKDALHGVSTDLMLNVLIQKWAMSLTKRFRTMRRAFLELQKYMQEMIDERRDAQKKPERRDLFSSLLDANMEEAEGTETRLEDSELIGDIFIFLLAGHETTAHTLCFTLGLLALYPDEQELLYKNIMDALPDKRLPAGILSLFTYEDMSALSYVTAAFLETLRLFPPVPKIAKKSAEDTILVTTTTSGEKLVVPVPKGASISLHTPGLHYNPRYWKDPYEFRPQRFCEDWPRDAFLPFSGGARSCIGRRFSETEATAILTVLVLRYRIEMRDEPQFISETVEQRRERLLKATVGTTTTAFISMSFPFLC</sequence>
<name>A0A4S4L526_9AGAM</name>
<evidence type="ECO:0000256" key="1">
    <source>
        <dbReference type="ARBA" id="ARBA00010617"/>
    </source>
</evidence>
<comment type="similarity">
    <text evidence="1 8">Belongs to the cytochrome P450 family.</text>
</comment>
<keyword evidence="10" id="KW-1185">Reference proteome</keyword>
<dbReference type="PROSITE" id="PS00086">
    <property type="entry name" value="CYTOCHROME_P450"/>
    <property type="match status" value="1"/>
</dbReference>
<dbReference type="InterPro" id="IPR017972">
    <property type="entry name" value="Cyt_P450_CS"/>
</dbReference>
<evidence type="ECO:0000256" key="5">
    <source>
        <dbReference type="ARBA" id="ARBA00023004"/>
    </source>
</evidence>
<dbReference type="OrthoDB" id="1470350at2759"/>
<dbReference type="Proteomes" id="UP000308199">
    <property type="component" value="Unassembled WGS sequence"/>
</dbReference>
<keyword evidence="2 7" id="KW-0349">Heme</keyword>
<dbReference type="PANTHER" id="PTHR24291:SF50">
    <property type="entry name" value="BIFUNCTIONAL ALBAFLAVENONE MONOOXYGENASE_TERPENE SYNTHASE"/>
    <property type="match status" value="1"/>
</dbReference>
<dbReference type="GO" id="GO:0005506">
    <property type="term" value="F:iron ion binding"/>
    <property type="evidence" value="ECO:0007669"/>
    <property type="project" value="InterPro"/>
</dbReference>
<keyword evidence="5 7" id="KW-0408">Iron</keyword>
<dbReference type="AlphaFoldDB" id="A0A4S4L526"/>
<organism evidence="9 10">
    <name type="scientific">Phellinidium pouzarii</name>
    <dbReference type="NCBI Taxonomy" id="167371"/>
    <lineage>
        <taxon>Eukaryota</taxon>
        <taxon>Fungi</taxon>
        <taxon>Dikarya</taxon>
        <taxon>Basidiomycota</taxon>
        <taxon>Agaricomycotina</taxon>
        <taxon>Agaricomycetes</taxon>
        <taxon>Hymenochaetales</taxon>
        <taxon>Hymenochaetaceae</taxon>
        <taxon>Phellinidium</taxon>
    </lineage>
</organism>
<keyword evidence="4 8" id="KW-0560">Oxidoreductase</keyword>
<gene>
    <name evidence="9" type="ORF">EW145_g4070</name>
</gene>
<dbReference type="GO" id="GO:0020037">
    <property type="term" value="F:heme binding"/>
    <property type="evidence" value="ECO:0007669"/>
    <property type="project" value="InterPro"/>
</dbReference>
<dbReference type="PRINTS" id="PR00385">
    <property type="entry name" value="P450"/>
</dbReference>
<evidence type="ECO:0000313" key="10">
    <source>
        <dbReference type="Proteomes" id="UP000308199"/>
    </source>
</evidence>
<evidence type="ECO:0000256" key="6">
    <source>
        <dbReference type="ARBA" id="ARBA00023033"/>
    </source>
</evidence>